<dbReference type="GO" id="GO:0008210">
    <property type="term" value="P:estrogen metabolic process"/>
    <property type="evidence" value="ECO:0007669"/>
    <property type="project" value="TreeGrafter"/>
</dbReference>
<dbReference type="GO" id="GO:0004303">
    <property type="term" value="F:estradiol 17-beta-dehydrogenase [NAD(P)+] activity"/>
    <property type="evidence" value="ECO:0007669"/>
    <property type="project" value="TreeGrafter"/>
</dbReference>
<dbReference type="PANTHER" id="PTHR43658">
    <property type="entry name" value="SHORT-CHAIN DEHYDROGENASE/REDUCTASE"/>
    <property type="match status" value="1"/>
</dbReference>
<dbReference type="Ensembl" id="ENSGAGT00000009105.1">
    <property type="protein sequence ID" value="ENSGAGP00000007900.1"/>
    <property type="gene ID" value="ENSGAGG00000006301.1"/>
</dbReference>
<keyword evidence="2" id="KW-0560">Oxidoreductase</keyword>
<accession>A0A452H0A0</accession>
<name>A0A452H0A0_9SAUR</name>
<proteinExistence type="inferred from homology"/>
<evidence type="ECO:0000256" key="1">
    <source>
        <dbReference type="ARBA" id="ARBA00006484"/>
    </source>
</evidence>
<dbReference type="PANTHER" id="PTHR43658:SF8">
    <property type="entry name" value="17-BETA-HYDROXYSTEROID DEHYDROGENASE 14-RELATED"/>
    <property type="match status" value="1"/>
</dbReference>
<reference evidence="4" key="3">
    <citation type="submission" date="2025-09" db="UniProtKB">
        <authorList>
            <consortium name="Ensembl"/>
        </authorList>
    </citation>
    <scope>IDENTIFICATION</scope>
</reference>
<sequence>MAAALRRVKGMVGLVTGGASGLGRATAERLVQQGASAVIVDLPTSDGPSVAKALGEQCVFAPADVTSEVDIKGVLALVREKFGRLDLAVNCAGIAVAVKTYNAKKDLPHSLEDFQRVLNVNVAGTFNVIRLSAGEMGKNDPDSDGHRGVIVNTASVAAFEGQVGQAAYSASKGGIVGMTLPIARDLAPIGIRVVTIAPGTNPSVAPVVGSPGLRGEGVQAGIEGHQRSWGGCGWGLRRTGSAGVDSVGGGSGLWAGIEGHWQGWGRAAIEGHWQSMGGIAGSHPHLTVSLPPGLFATPLLAGLPEKVQTFLARQVPFPSRLGLPGEYAHLVQCIVENPMLNGEVIRLDGAIRMQP</sequence>
<dbReference type="InterPro" id="IPR020904">
    <property type="entry name" value="Sc_DH/Rdtase_CS"/>
</dbReference>
<comment type="similarity">
    <text evidence="1 3">Belongs to the short-chain dehydrogenases/reductases (SDR) family.</text>
</comment>
<evidence type="ECO:0000313" key="4">
    <source>
        <dbReference type="Ensembl" id="ENSGAGP00000007900.1"/>
    </source>
</evidence>
<dbReference type="PRINTS" id="PR00080">
    <property type="entry name" value="SDRFAMILY"/>
</dbReference>
<reference evidence="4" key="2">
    <citation type="submission" date="2025-08" db="UniProtKB">
        <authorList>
            <consortium name="Ensembl"/>
        </authorList>
    </citation>
    <scope>IDENTIFICATION</scope>
</reference>
<dbReference type="InterPro" id="IPR002347">
    <property type="entry name" value="SDR_fam"/>
</dbReference>
<dbReference type="GO" id="GO:0008209">
    <property type="term" value="P:androgen metabolic process"/>
    <property type="evidence" value="ECO:0007669"/>
    <property type="project" value="TreeGrafter"/>
</dbReference>
<dbReference type="SUPFAM" id="SSF51735">
    <property type="entry name" value="NAD(P)-binding Rossmann-fold domains"/>
    <property type="match status" value="2"/>
</dbReference>
<dbReference type="AlphaFoldDB" id="A0A452H0A0"/>
<dbReference type="Proteomes" id="UP000291020">
    <property type="component" value="Unassembled WGS sequence"/>
</dbReference>
<organism evidence="4 5">
    <name type="scientific">Gopherus agassizii</name>
    <name type="common">Agassiz's desert tortoise</name>
    <dbReference type="NCBI Taxonomy" id="38772"/>
    <lineage>
        <taxon>Eukaryota</taxon>
        <taxon>Metazoa</taxon>
        <taxon>Chordata</taxon>
        <taxon>Craniata</taxon>
        <taxon>Vertebrata</taxon>
        <taxon>Euteleostomi</taxon>
        <taxon>Archelosauria</taxon>
        <taxon>Testudinata</taxon>
        <taxon>Testudines</taxon>
        <taxon>Cryptodira</taxon>
        <taxon>Durocryptodira</taxon>
        <taxon>Testudinoidea</taxon>
        <taxon>Testudinidae</taxon>
        <taxon>Gopherus</taxon>
    </lineage>
</organism>
<dbReference type="GO" id="GO:0005739">
    <property type="term" value="C:mitochondrion"/>
    <property type="evidence" value="ECO:0007669"/>
    <property type="project" value="TreeGrafter"/>
</dbReference>
<evidence type="ECO:0000313" key="5">
    <source>
        <dbReference type="Proteomes" id="UP000291020"/>
    </source>
</evidence>
<dbReference type="PRINTS" id="PR00081">
    <property type="entry name" value="GDHRDH"/>
</dbReference>
<protein>
    <submittedName>
        <fullName evidence="4">Uncharacterized protein</fullName>
    </submittedName>
</protein>
<dbReference type="GO" id="GO:0006631">
    <property type="term" value="P:fatty acid metabolic process"/>
    <property type="evidence" value="ECO:0007669"/>
    <property type="project" value="TreeGrafter"/>
</dbReference>
<dbReference type="Gene3D" id="3.40.50.720">
    <property type="entry name" value="NAD(P)-binding Rossmann-like Domain"/>
    <property type="match status" value="2"/>
</dbReference>
<evidence type="ECO:0000256" key="3">
    <source>
        <dbReference type="RuleBase" id="RU000363"/>
    </source>
</evidence>
<keyword evidence="5" id="KW-1185">Reference proteome</keyword>
<dbReference type="InterPro" id="IPR036291">
    <property type="entry name" value="NAD(P)-bd_dom_sf"/>
</dbReference>
<dbReference type="STRING" id="38772.ENSGAGP00000007900"/>
<evidence type="ECO:0000256" key="2">
    <source>
        <dbReference type="ARBA" id="ARBA00023002"/>
    </source>
</evidence>
<dbReference type="CDD" id="cd05371">
    <property type="entry name" value="HSD10-like_SDR_c"/>
    <property type="match status" value="1"/>
</dbReference>
<dbReference type="Pfam" id="PF00106">
    <property type="entry name" value="adh_short"/>
    <property type="match status" value="1"/>
</dbReference>
<reference evidence="5" key="1">
    <citation type="journal article" date="2017" name="PLoS ONE">
        <title>The Agassiz's desert tortoise genome provides a resource for the conservation of a threatened species.</title>
        <authorList>
            <person name="Tollis M."/>
            <person name="DeNardo D.F."/>
            <person name="Cornelius J.A."/>
            <person name="Dolby G.A."/>
            <person name="Edwards T."/>
            <person name="Henen B.T."/>
            <person name="Karl A.E."/>
            <person name="Murphy R.W."/>
            <person name="Kusumi K."/>
        </authorList>
    </citation>
    <scope>NUCLEOTIDE SEQUENCE [LARGE SCALE GENOMIC DNA]</scope>
</reference>
<dbReference type="PROSITE" id="PS00061">
    <property type="entry name" value="ADH_SHORT"/>
    <property type="match status" value="1"/>
</dbReference>